<sequence length="236" mass="26878">MVDTTTDLTLPQLEEFLTANPDIFIHQPQLLELLQLNSSPEGTISLAQRQMQRVQDKNHQLTEQLHALIDNAHSNAELEKRVHQLCLRLMDTSDLTELFTLIETELKQEFLADHVSLRIFYQGQHKLKLPQLDMNLVQLHADDSQLRAFDTMLNKQQPACGRLTNAQKSVLFADDKDAIQSVACLPLGHEPCAGLIAIGSVDANRFHADMATDYLRFLGEVFMRVLRLRTHDQHAH</sequence>
<dbReference type="InterPro" id="IPR029016">
    <property type="entry name" value="GAF-like_dom_sf"/>
</dbReference>
<dbReference type="Pfam" id="PF04340">
    <property type="entry name" value="DUF484"/>
    <property type="match status" value="1"/>
</dbReference>
<dbReference type="Gene3D" id="3.30.450.40">
    <property type="match status" value="1"/>
</dbReference>
<dbReference type="AlphaFoldDB" id="A0A0F9JPM2"/>
<dbReference type="InterPro" id="IPR007435">
    <property type="entry name" value="DUF484"/>
</dbReference>
<keyword evidence="1" id="KW-0175">Coiled coil</keyword>
<evidence type="ECO:0008006" key="3">
    <source>
        <dbReference type="Google" id="ProtNLM"/>
    </source>
</evidence>
<dbReference type="PANTHER" id="PTHR38765">
    <property type="entry name" value="DUF484 DOMAIN-CONTAINING PROTEIN"/>
    <property type="match status" value="1"/>
</dbReference>
<evidence type="ECO:0000313" key="2">
    <source>
        <dbReference type="EMBL" id="KKM71764.1"/>
    </source>
</evidence>
<name>A0A0F9JPM2_9ZZZZ</name>
<feature type="coiled-coil region" evidence="1">
    <location>
        <begin position="44"/>
        <end position="71"/>
    </location>
</feature>
<proteinExistence type="predicted"/>
<dbReference type="PANTHER" id="PTHR38765:SF1">
    <property type="entry name" value="DUF484 DOMAIN-CONTAINING PROTEIN"/>
    <property type="match status" value="1"/>
</dbReference>
<accession>A0A0F9JPM2</accession>
<comment type="caution">
    <text evidence="2">The sequence shown here is derived from an EMBL/GenBank/DDBJ whole genome shotgun (WGS) entry which is preliminary data.</text>
</comment>
<evidence type="ECO:0000256" key="1">
    <source>
        <dbReference type="SAM" id="Coils"/>
    </source>
</evidence>
<gene>
    <name evidence="2" type="ORF">LCGC14_1427340</name>
</gene>
<dbReference type="EMBL" id="LAZR01009579">
    <property type="protein sequence ID" value="KKM71764.1"/>
    <property type="molecule type" value="Genomic_DNA"/>
</dbReference>
<protein>
    <recommendedName>
        <fullName evidence="3">Phytochrome sensor protein</fullName>
    </recommendedName>
</protein>
<reference evidence="2" key="1">
    <citation type="journal article" date="2015" name="Nature">
        <title>Complex archaea that bridge the gap between prokaryotes and eukaryotes.</title>
        <authorList>
            <person name="Spang A."/>
            <person name="Saw J.H."/>
            <person name="Jorgensen S.L."/>
            <person name="Zaremba-Niedzwiedzka K."/>
            <person name="Martijn J."/>
            <person name="Lind A.E."/>
            <person name="van Eijk R."/>
            <person name="Schleper C."/>
            <person name="Guy L."/>
            <person name="Ettema T.J."/>
        </authorList>
    </citation>
    <scope>NUCLEOTIDE SEQUENCE</scope>
</reference>
<organism evidence="2">
    <name type="scientific">marine sediment metagenome</name>
    <dbReference type="NCBI Taxonomy" id="412755"/>
    <lineage>
        <taxon>unclassified sequences</taxon>
        <taxon>metagenomes</taxon>
        <taxon>ecological metagenomes</taxon>
    </lineage>
</organism>